<gene>
    <name evidence="2" type="ORF">BKG82_26175</name>
</gene>
<evidence type="ECO:0000313" key="2">
    <source>
        <dbReference type="EMBL" id="OHU47147.1"/>
    </source>
</evidence>
<comment type="caution">
    <text evidence="2">The sequence shown here is derived from an EMBL/GenBank/DDBJ whole genome shotgun (WGS) entry which is preliminary data.</text>
</comment>
<accession>A0A1S1LHG8</accession>
<dbReference type="AlphaFoldDB" id="A0A1S1LHG8"/>
<dbReference type="EMBL" id="MLIQ01000042">
    <property type="protein sequence ID" value="OHU47147.1"/>
    <property type="molecule type" value="Genomic_DNA"/>
</dbReference>
<protein>
    <recommendedName>
        <fullName evidence="4">Transcriptional regulator</fullName>
    </recommendedName>
</protein>
<proteinExistence type="predicted"/>
<name>A0A1S1LHG8_MYCCH</name>
<evidence type="ECO:0008006" key="4">
    <source>
        <dbReference type="Google" id="ProtNLM"/>
    </source>
</evidence>
<organism evidence="2 3">
    <name type="scientific">Mycobacteroides chelonae</name>
    <name type="common">Mycobacterium chelonae</name>
    <dbReference type="NCBI Taxonomy" id="1774"/>
    <lineage>
        <taxon>Bacteria</taxon>
        <taxon>Bacillati</taxon>
        <taxon>Actinomycetota</taxon>
        <taxon>Actinomycetes</taxon>
        <taxon>Mycobacteriales</taxon>
        <taxon>Mycobacteriaceae</taxon>
        <taxon>Mycobacteroides</taxon>
    </lineage>
</organism>
<dbReference type="Proteomes" id="UP000180043">
    <property type="component" value="Unassembled WGS sequence"/>
</dbReference>
<sequence length="1113" mass="121215">MSSAQQDLILDRHVVIAAPTGTFLPSGKRLLGPVSSVDNIRDLIVWAHRPNQRLLQPIPSADKEPVPAQLHIIGSTVSTVIGDLAENAAASEITQQAAVALAPLIGVGWELRPAGPMSFDLVRSELGVPLVVRVILEPVPWLALSEDGYIDPEDLGARFMQWARLFHLAPAASAAASAAAIQQRIMGARQARTEGGAVVTEPGLLPEQIVPELAVQPAWAPDPAYVQDVLDTADALVWLEQECPQLASAGMLSFGHGVPERLSGIEAVAAAGASPRRFGYWHVTLPSGESLSLPAGVPLPHPHMRALEPVQTWVNTEDLVMLCCAVRDGGAGASIDQLKVDAALVWPEQGRILEAWKKQVHSARKQLVDDPHMQALVDSSAAAYIEAFADPEAWTLPDDQVNVQPAWAAAESTHIRHRSRKAMMRISREHRIWPLYVNGAGMLYALRGGEDAVSARDLADTHSDKLGRLLVMRELPITDEMILAVVQSESAQVLAEVFSEALGISNSLAVGQGVSIPAEVPTTEAVEDITGVELSQGDPAANEAVVESPQPAVAKEEVQPAIDPPAAAESVPEKKPAKTTKKTGSGKVGPPAGPRTPAAVLHTDGLWFPDGTHIELRDPIVHIGQIAELIFTHDLGYQLTERYAEPGQIWVTEDACRGFGIDVDAFDKAKRSQSVRRVTEGIDFATLAVAQGWRFGKGGGTDDESVPRLSTWNRVYYEGDDDRWQGRTAVWVALIPGMVFAYTKNATEDMPVLTGNPEPVALARRLKKFADALGFPWKLSAGVTSMDLTKQTVASTWDKEQREKAFAPSTTPAPVGITDIEYDISWSRPPTEEEAKRKYTHAYDRGGSYAAAAGAVEMPIGEPVHYTDGYPGGSDAFDPRIPGYLLLGEVPEQADLRYPHPLNPRRPTGHRFTEPKWVCTPVLEIARALGYNPPILEAILWHEHTRLLRGWAAAFSHASQVLDTEDPDDQAARNQVKVTRTHGMGLMDSEVHMGGKEGFHPARRLMTVSKTNANIIRMIIKIGEATGEWPVAVDHDTIIYLSDEPDPDKAWPGPAESYGRKFGQYKPERHGLLADHLQYLNGKTYRGRLFLKKTDQWREMLPELLNEENGGNE</sequence>
<dbReference type="RefSeq" id="WP_070947765.1">
    <property type="nucleotide sequence ID" value="NZ_MLIQ01000042.1"/>
</dbReference>
<reference evidence="2 3" key="1">
    <citation type="submission" date="2016-10" db="EMBL/GenBank/DDBJ databases">
        <title>Evaluation of Human, Veterinary and Environmental Mycobacterium chelonae Isolates by Core Genome Phylogenomic Analysis, Targeted Gene Comparison, and Anti-microbial Susceptibility Patterns: A Tale of Mistaken Identities.</title>
        <authorList>
            <person name="Fogelson S.B."/>
            <person name="Camus A.C."/>
            <person name="Lorenz W."/>
            <person name="Vasireddy R."/>
            <person name="Vasireddy S."/>
            <person name="Smith T."/>
            <person name="Brown-Elliott B.A."/>
            <person name="Wallace R.J.Jr."/>
            <person name="Hasan N.A."/>
            <person name="Reischl U."/>
            <person name="Sanchez S."/>
        </authorList>
    </citation>
    <scope>NUCLEOTIDE SEQUENCE [LARGE SCALE GENOMIC DNA]</scope>
    <source>
        <strain evidence="2 3">15515</strain>
    </source>
</reference>
<evidence type="ECO:0000256" key="1">
    <source>
        <dbReference type="SAM" id="MobiDB-lite"/>
    </source>
</evidence>
<feature type="region of interest" description="Disordered" evidence="1">
    <location>
        <begin position="557"/>
        <end position="596"/>
    </location>
</feature>
<evidence type="ECO:0000313" key="3">
    <source>
        <dbReference type="Proteomes" id="UP000180043"/>
    </source>
</evidence>